<reference evidence="1" key="1">
    <citation type="journal article" date="2021" name="Proc. Natl. Acad. Sci. U.S.A.">
        <title>A Catalog of Tens of Thousands of Viruses from Human Metagenomes Reveals Hidden Associations with Chronic Diseases.</title>
        <authorList>
            <person name="Tisza M.J."/>
            <person name="Buck C.B."/>
        </authorList>
    </citation>
    <scope>NUCLEOTIDE SEQUENCE</scope>
    <source>
        <strain evidence="1">CtUXy6</strain>
    </source>
</reference>
<accession>A0A8S5V7A4</accession>
<evidence type="ECO:0000313" key="1">
    <source>
        <dbReference type="EMBL" id="DAG02641.1"/>
    </source>
</evidence>
<organism evidence="1">
    <name type="scientific">CrAss-like virus sp. ctUXy6</name>
    <dbReference type="NCBI Taxonomy" id="2825835"/>
    <lineage>
        <taxon>Viruses</taxon>
        <taxon>Duplodnaviria</taxon>
        <taxon>Heunggongvirae</taxon>
        <taxon>Uroviricota</taxon>
        <taxon>Caudoviricetes</taxon>
        <taxon>Crassvirales</taxon>
    </lineage>
</organism>
<protein>
    <submittedName>
        <fullName evidence="1">Uncharacterized protein</fullName>
    </submittedName>
</protein>
<name>A0A8S5V7A4_9CAUD</name>
<proteinExistence type="predicted"/>
<sequence>MTIEEMHVTFRELGQQMGIQTTRAIFSENIDICINFAIDAKARSILRENVGMSFSDKVARDNAKVSPINGLYTLYTHDKVSGDAIKGAGTKYEPYNVILDSDDVYLYTGFDCAYSDNDVVHCRLIERESLYDTLDDFCNRPTKRYPVVAVNGNKANLVVDVYTGTTDNPAKPAAIIYTYIRKPAVVILDEENPDNSVNCDLPEYLHKDIVTDAVNYYLQSLGSKPSSDGGQ</sequence>
<dbReference type="EMBL" id="BK016212">
    <property type="protein sequence ID" value="DAG02641.1"/>
    <property type="molecule type" value="Genomic_DNA"/>
</dbReference>